<comment type="function">
    <text evidence="8">Part of the spliceosome which catalyzes two sequential transesterification reactions, first the excision of the non-coding intron from pre-mRNA and then the ligation of the coding exons to form the mature mRNA. Plays a role in stabilizing the structure of the spliceosome catalytic core and docking of the branch helix into the active site, producing 5'-exon and lariat intron-3'-intermediates.</text>
</comment>
<reference evidence="10" key="1">
    <citation type="submission" date="2023-03" db="EMBL/GenBank/DDBJ databases">
        <authorList>
            <person name="Julca I."/>
        </authorList>
    </citation>
    <scope>NUCLEOTIDE SEQUENCE</scope>
</reference>
<accession>A0AAV1D5Z1</accession>
<dbReference type="PANTHER" id="PTHR12111">
    <property type="entry name" value="SPLICING FACTOR YJU2"/>
    <property type="match status" value="1"/>
</dbReference>
<dbReference type="EMBL" id="OX459121">
    <property type="protein sequence ID" value="CAI9103274.1"/>
    <property type="molecule type" value="Genomic_DNA"/>
</dbReference>
<feature type="region of interest" description="Disordered" evidence="9">
    <location>
        <begin position="275"/>
        <end position="296"/>
    </location>
</feature>
<sequence>MGERKVLNKYYPPDFDPSKVQRRSKPLQMTVRMVLPMSIRCATCGNYMSKGTKFNIRKEDVAKERYLDCIQIFRLYFKCNNCSAEITITTDPKNSDYVVESGAKRNFEPWRADDEEEDKEKRKREAEEMGDSMKSLENRTLESKRQLDMDAALAEIKSMKSRQATLNVADMLDDLQSSRRSQEEIEKELSEEDEALVRSIFNRTSNHGLIARRINDEDIADDDDGYDFRSKRTKLDHEQTVSNPLGKDKVDVSAGSSNGKNIIFRSPAVRVSVKKKESSGVKVKGETVEGSTSGSAGLQSLFQQYGSEEGD</sequence>
<evidence type="ECO:0000313" key="11">
    <source>
        <dbReference type="Proteomes" id="UP001161247"/>
    </source>
</evidence>
<keyword evidence="4 8" id="KW-0747">Spliceosome</keyword>
<feature type="compositionally biased region" description="Basic and acidic residues" evidence="9">
    <location>
        <begin position="275"/>
        <end position="287"/>
    </location>
</feature>
<comment type="similarity">
    <text evidence="8">Belongs to the CWC16 family. YJU2 subfamily.</text>
</comment>
<feature type="region of interest" description="Disordered" evidence="9">
    <location>
        <begin position="237"/>
        <end position="257"/>
    </location>
</feature>
<evidence type="ECO:0000256" key="1">
    <source>
        <dbReference type="ARBA" id="ARBA00004123"/>
    </source>
</evidence>
<dbReference type="InterPro" id="IPR007590">
    <property type="entry name" value="Saf4/Yju2"/>
</dbReference>
<dbReference type="PANTHER" id="PTHR12111:SF1">
    <property type="entry name" value="SPLICING FACTOR YJU2"/>
    <property type="match status" value="1"/>
</dbReference>
<dbReference type="GO" id="GO:0000349">
    <property type="term" value="P:generation of catalytic spliceosome for first transesterification step"/>
    <property type="evidence" value="ECO:0007669"/>
    <property type="project" value="UniProtKB-UniRule"/>
</dbReference>
<proteinExistence type="inferred from homology"/>
<dbReference type="Proteomes" id="UP001161247">
    <property type="component" value="Chromosome 4"/>
</dbReference>
<feature type="binding site" evidence="8">
    <location>
        <position position="41"/>
    </location>
    <ligand>
        <name>Zn(2+)</name>
        <dbReference type="ChEBI" id="CHEBI:29105"/>
    </ligand>
</feature>
<dbReference type="GO" id="GO:0071006">
    <property type="term" value="C:U2-type catalytic step 1 spliceosome"/>
    <property type="evidence" value="ECO:0007669"/>
    <property type="project" value="UniProtKB-UniRule"/>
</dbReference>
<organism evidence="10 11">
    <name type="scientific">Oldenlandia corymbosa var. corymbosa</name>
    <dbReference type="NCBI Taxonomy" id="529605"/>
    <lineage>
        <taxon>Eukaryota</taxon>
        <taxon>Viridiplantae</taxon>
        <taxon>Streptophyta</taxon>
        <taxon>Embryophyta</taxon>
        <taxon>Tracheophyta</taxon>
        <taxon>Spermatophyta</taxon>
        <taxon>Magnoliopsida</taxon>
        <taxon>eudicotyledons</taxon>
        <taxon>Gunneridae</taxon>
        <taxon>Pentapetalae</taxon>
        <taxon>asterids</taxon>
        <taxon>lamiids</taxon>
        <taxon>Gentianales</taxon>
        <taxon>Rubiaceae</taxon>
        <taxon>Rubioideae</taxon>
        <taxon>Spermacoceae</taxon>
        <taxon>Hedyotis-Oldenlandia complex</taxon>
        <taxon>Oldenlandia</taxon>
    </lineage>
</organism>
<name>A0AAV1D5Z1_OLDCO</name>
<evidence type="ECO:0000256" key="2">
    <source>
        <dbReference type="ARBA" id="ARBA00022664"/>
    </source>
</evidence>
<evidence type="ECO:0000313" key="10">
    <source>
        <dbReference type="EMBL" id="CAI9103274.1"/>
    </source>
</evidence>
<dbReference type="Pfam" id="PF04502">
    <property type="entry name" value="Saf4_Yju2"/>
    <property type="match status" value="1"/>
</dbReference>
<evidence type="ECO:0000256" key="8">
    <source>
        <dbReference type="HAMAP-Rule" id="MF_03226"/>
    </source>
</evidence>
<keyword evidence="5 8" id="KW-0862">Zinc</keyword>
<feature type="binding site" evidence="8">
    <location>
        <position position="82"/>
    </location>
    <ligand>
        <name>Zn(2+)</name>
        <dbReference type="ChEBI" id="CHEBI:29105"/>
    </ligand>
</feature>
<comment type="subcellular location">
    <subcellularLocation>
        <location evidence="1 8">Nucleus</location>
    </subcellularLocation>
</comment>
<evidence type="ECO:0000256" key="7">
    <source>
        <dbReference type="ARBA" id="ARBA00023242"/>
    </source>
</evidence>
<evidence type="ECO:0000256" key="3">
    <source>
        <dbReference type="ARBA" id="ARBA00022723"/>
    </source>
</evidence>
<gene>
    <name evidence="10" type="ORF">OLC1_LOCUS12479</name>
</gene>
<protein>
    <recommendedName>
        <fullName evidence="8">Splicing factor YJU2</fullName>
    </recommendedName>
</protein>
<keyword evidence="7 8" id="KW-0539">Nucleus</keyword>
<keyword evidence="6" id="KW-0508">mRNA splicing</keyword>
<evidence type="ECO:0000256" key="5">
    <source>
        <dbReference type="ARBA" id="ARBA00022833"/>
    </source>
</evidence>
<keyword evidence="11" id="KW-1185">Reference proteome</keyword>
<evidence type="ECO:0000256" key="9">
    <source>
        <dbReference type="SAM" id="MobiDB-lite"/>
    </source>
</evidence>
<dbReference type="AlphaFoldDB" id="A0AAV1D5Z1"/>
<dbReference type="HAMAP" id="MF_03226">
    <property type="entry name" value="YJU2"/>
    <property type="match status" value="1"/>
</dbReference>
<feature type="binding site" evidence="8">
    <location>
        <position position="79"/>
    </location>
    <ligand>
        <name>Zn(2+)</name>
        <dbReference type="ChEBI" id="CHEBI:29105"/>
    </ligand>
</feature>
<comment type="subunit">
    <text evidence="8">Component of the spliceosome. Present in the activated B complex, the catalytically activated B* complex which catalyzes the branching, the catalytic step 1 C complex catalyzing the exon ligation, and the postcatalytic P complex containing the ligated exons (mRNA) and the excised lariat intron.</text>
</comment>
<keyword evidence="3 8" id="KW-0479">Metal-binding</keyword>
<evidence type="ECO:0000256" key="4">
    <source>
        <dbReference type="ARBA" id="ARBA00022728"/>
    </source>
</evidence>
<keyword evidence="2" id="KW-0507">mRNA processing</keyword>
<feature type="region of interest" description="Disordered" evidence="9">
    <location>
        <begin position="109"/>
        <end position="133"/>
    </location>
</feature>
<evidence type="ECO:0000256" key="6">
    <source>
        <dbReference type="ARBA" id="ARBA00023187"/>
    </source>
</evidence>
<dbReference type="GO" id="GO:0046872">
    <property type="term" value="F:metal ion binding"/>
    <property type="evidence" value="ECO:0007669"/>
    <property type="project" value="UniProtKB-KW"/>
</dbReference>
<feature type="binding site" evidence="8">
    <location>
        <position position="44"/>
    </location>
    <ligand>
        <name>Zn(2+)</name>
        <dbReference type="ChEBI" id="CHEBI:29105"/>
    </ligand>
</feature>
<dbReference type="InterPro" id="IPR043701">
    <property type="entry name" value="Yju2"/>
</dbReference>